<sequence>MKKLHPASVAARSLSRSVNVGLLFFIGGIIASPGGAGPNLLSVGGMVLVGILVAVVYEIAYYERFRYELTADTFDVASGVVARRDREVPLRRIQNVDIRQTILSRALGVAAVHIETAGGGQTEVSLQYVGEDEARNLRRQLRRGAKADEEDDATADDATDRDTVEEEGDEEELLFEIQPRELAILSVFTIDPGASLLGGIALSFVSGFDPTTLVPVGLVEGIPGTGSGIVAIAWAIVLFLLAAWVVSAVLTFNRYYGFRLTRVDDELYYERGLVQRYSGTIPLEKVQTLTITERVPFRWFGYGALAVETAGYAPGQSSSRGSESAIPLARFDRVVTLARDIEPFGDVDLEAPPKRARERYGVRYLLVVAVVVGAGYLLASATFVERWYLLAGLLALVPVAAHLKWSNRGYRVGDRYVLARTGFWNRSTKVVPYYRVQAVLHTQSIFQRRRRLASVTADTASSASFLGRAATAYDVDAERGLELQQHIEDQLQERLRARKRERTVGEWFQRPVADDKDDSAGSESA</sequence>
<accession>A0A8J8Q261</accession>
<feature type="transmembrane region" description="Helical" evidence="2">
    <location>
        <begin position="43"/>
        <end position="62"/>
    </location>
</feature>
<feature type="transmembrane region" description="Helical" evidence="2">
    <location>
        <begin position="228"/>
        <end position="252"/>
    </location>
</feature>
<dbReference type="OrthoDB" id="107421at2157"/>
<dbReference type="Pfam" id="PF03703">
    <property type="entry name" value="bPH_2"/>
    <property type="match status" value="3"/>
</dbReference>
<feature type="transmembrane region" description="Helical" evidence="2">
    <location>
        <begin position="364"/>
        <end position="381"/>
    </location>
</feature>
<dbReference type="PANTHER" id="PTHR34473:SF3">
    <property type="entry name" value="TRANSMEMBRANE PROTEIN-RELATED"/>
    <property type="match status" value="1"/>
</dbReference>
<evidence type="ECO:0000259" key="3">
    <source>
        <dbReference type="Pfam" id="PF03703"/>
    </source>
</evidence>
<feature type="domain" description="YdbS-like PH" evidence="3">
    <location>
        <begin position="62"/>
        <end position="141"/>
    </location>
</feature>
<reference evidence="4" key="1">
    <citation type="submission" date="2017-11" db="EMBL/GenBank/DDBJ databases">
        <authorList>
            <person name="Kajale S.C."/>
            <person name="Sharma A."/>
        </authorList>
    </citation>
    <scope>NUCLEOTIDE SEQUENCE</scope>
    <source>
        <strain evidence="4">LS1_42</strain>
    </source>
</reference>
<keyword evidence="2" id="KW-0472">Membrane</keyword>
<evidence type="ECO:0000256" key="1">
    <source>
        <dbReference type="SAM" id="MobiDB-lite"/>
    </source>
</evidence>
<dbReference type="AlphaFoldDB" id="A0A8J8Q261"/>
<feature type="transmembrane region" description="Helical" evidence="2">
    <location>
        <begin position="20"/>
        <end position="37"/>
    </location>
</feature>
<feature type="transmembrane region" description="Helical" evidence="2">
    <location>
        <begin position="387"/>
        <end position="405"/>
    </location>
</feature>
<dbReference type="RefSeq" id="WP_148859594.1">
    <property type="nucleotide sequence ID" value="NZ_PHNJ01000012.1"/>
</dbReference>
<feature type="region of interest" description="Disordered" evidence="1">
    <location>
        <begin position="142"/>
        <end position="170"/>
    </location>
</feature>
<dbReference type="EMBL" id="PHNJ01000012">
    <property type="protein sequence ID" value="TYL37108.1"/>
    <property type="molecule type" value="Genomic_DNA"/>
</dbReference>
<feature type="domain" description="YdbS-like PH" evidence="3">
    <location>
        <begin position="255"/>
        <end position="314"/>
    </location>
</feature>
<feature type="domain" description="YdbS-like PH" evidence="3">
    <location>
        <begin position="405"/>
        <end position="487"/>
    </location>
</feature>
<dbReference type="PIRSF" id="PIRSF026631">
    <property type="entry name" value="UCP026631"/>
    <property type="match status" value="1"/>
</dbReference>
<dbReference type="InterPro" id="IPR014529">
    <property type="entry name" value="UCP026631"/>
</dbReference>
<gene>
    <name evidence="4" type="ORF">CV102_19015</name>
</gene>
<dbReference type="PANTHER" id="PTHR34473">
    <property type="entry name" value="UPF0699 TRANSMEMBRANE PROTEIN YDBS"/>
    <property type="match status" value="1"/>
</dbReference>
<proteinExistence type="predicted"/>
<keyword evidence="5" id="KW-1185">Reference proteome</keyword>
<feature type="compositionally biased region" description="Acidic residues" evidence="1">
    <location>
        <begin position="148"/>
        <end position="170"/>
    </location>
</feature>
<evidence type="ECO:0000313" key="5">
    <source>
        <dbReference type="Proteomes" id="UP000766904"/>
    </source>
</evidence>
<organism evidence="4 5">
    <name type="scientific">Natronococcus pandeyae</name>
    <dbReference type="NCBI Taxonomy" id="2055836"/>
    <lineage>
        <taxon>Archaea</taxon>
        <taxon>Methanobacteriati</taxon>
        <taxon>Methanobacteriota</taxon>
        <taxon>Stenosarchaea group</taxon>
        <taxon>Halobacteria</taxon>
        <taxon>Halobacteriales</taxon>
        <taxon>Natrialbaceae</taxon>
        <taxon>Natronococcus</taxon>
    </lineage>
</organism>
<comment type="caution">
    <text evidence="4">The sequence shown here is derived from an EMBL/GenBank/DDBJ whole genome shotgun (WGS) entry which is preliminary data.</text>
</comment>
<protein>
    <recommendedName>
        <fullName evidence="3">YdbS-like PH domain-containing protein</fullName>
    </recommendedName>
</protein>
<name>A0A8J8Q261_9EURY</name>
<dbReference type="Proteomes" id="UP000766904">
    <property type="component" value="Unassembled WGS sequence"/>
</dbReference>
<evidence type="ECO:0000313" key="4">
    <source>
        <dbReference type="EMBL" id="TYL37108.1"/>
    </source>
</evidence>
<keyword evidence="2" id="KW-0812">Transmembrane</keyword>
<evidence type="ECO:0000256" key="2">
    <source>
        <dbReference type="SAM" id="Phobius"/>
    </source>
</evidence>
<dbReference type="InterPro" id="IPR005182">
    <property type="entry name" value="YdbS-like_PH"/>
</dbReference>
<keyword evidence="2" id="KW-1133">Transmembrane helix</keyword>
<feature type="transmembrane region" description="Helical" evidence="2">
    <location>
        <begin position="182"/>
        <end position="208"/>
    </location>
</feature>